<evidence type="ECO:0000313" key="1">
    <source>
        <dbReference type="EMBL" id="GAG61904.1"/>
    </source>
</evidence>
<proteinExistence type="predicted"/>
<evidence type="ECO:0008006" key="2">
    <source>
        <dbReference type="Google" id="ProtNLM"/>
    </source>
</evidence>
<feature type="non-terminal residue" evidence="1">
    <location>
        <position position="54"/>
    </location>
</feature>
<protein>
    <recommendedName>
        <fullName evidence="2">Ribbon-helix-helix protein CopG domain-containing protein</fullName>
    </recommendedName>
</protein>
<dbReference type="SUPFAM" id="SSF47598">
    <property type="entry name" value="Ribbon-helix-helix"/>
    <property type="match status" value="1"/>
</dbReference>
<name>X0YYJ3_9ZZZZ</name>
<dbReference type="InterPro" id="IPR010985">
    <property type="entry name" value="Ribbon_hlx_hlx"/>
</dbReference>
<reference evidence="1" key="1">
    <citation type="journal article" date="2014" name="Front. Microbiol.">
        <title>High frequency of phylogenetically diverse reductive dehalogenase-homologous genes in deep subseafloor sedimentary metagenomes.</title>
        <authorList>
            <person name="Kawai M."/>
            <person name="Futagami T."/>
            <person name="Toyoda A."/>
            <person name="Takaki Y."/>
            <person name="Nishi S."/>
            <person name="Hori S."/>
            <person name="Arai W."/>
            <person name="Tsubouchi T."/>
            <person name="Morono Y."/>
            <person name="Uchiyama I."/>
            <person name="Ito T."/>
            <person name="Fujiyama A."/>
            <person name="Inagaki F."/>
            <person name="Takami H."/>
        </authorList>
    </citation>
    <scope>NUCLEOTIDE SEQUENCE</scope>
    <source>
        <strain evidence="1">Expedition CK06-06</strain>
    </source>
</reference>
<accession>X0YYJ3</accession>
<organism evidence="1">
    <name type="scientific">marine sediment metagenome</name>
    <dbReference type="NCBI Taxonomy" id="412755"/>
    <lineage>
        <taxon>unclassified sequences</taxon>
        <taxon>metagenomes</taxon>
        <taxon>ecological metagenomes</taxon>
    </lineage>
</organism>
<sequence length="54" mass="6386">MVDKTRYSVTLTDSYMKGLNELIERGLYMDEQDAIRKALQNLFEKHGVKVFKDF</sequence>
<dbReference type="AlphaFoldDB" id="X0YYJ3"/>
<gene>
    <name evidence="1" type="ORF">S01H4_10133</name>
</gene>
<dbReference type="GO" id="GO:0006355">
    <property type="term" value="P:regulation of DNA-templated transcription"/>
    <property type="evidence" value="ECO:0007669"/>
    <property type="project" value="InterPro"/>
</dbReference>
<dbReference type="EMBL" id="BART01003813">
    <property type="protein sequence ID" value="GAG61904.1"/>
    <property type="molecule type" value="Genomic_DNA"/>
</dbReference>
<comment type="caution">
    <text evidence="1">The sequence shown here is derived from an EMBL/GenBank/DDBJ whole genome shotgun (WGS) entry which is preliminary data.</text>
</comment>